<feature type="compositionally biased region" description="Basic and acidic residues" evidence="1">
    <location>
        <begin position="40"/>
        <end position="50"/>
    </location>
</feature>
<evidence type="ECO:0000313" key="4">
    <source>
        <dbReference type="Proteomes" id="UP000778578"/>
    </source>
</evidence>
<keyword evidence="2" id="KW-0812">Transmembrane</keyword>
<gene>
    <name evidence="3" type="ORF">K7862_22180</name>
</gene>
<name>A0ABS7QEG3_9ACTN</name>
<feature type="transmembrane region" description="Helical" evidence="2">
    <location>
        <begin position="54"/>
        <end position="78"/>
    </location>
</feature>
<keyword evidence="4" id="KW-1185">Reference proteome</keyword>
<feature type="compositionally biased region" description="Low complexity" evidence="1">
    <location>
        <begin position="144"/>
        <end position="179"/>
    </location>
</feature>
<evidence type="ECO:0000256" key="1">
    <source>
        <dbReference type="SAM" id="MobiDB-lite"/>
    </source>
</evidence>
<evidence type="ECO:0000313" key="3">
    <source>
        <dbReference type="EMBL" id="MBY8880322.1"/>
    </source>
</evidence>
<dbReference type="Proteomes" id="UP000778578">
    <property type="component" value="Unassembled WGS sequence"/>
</dbReference>
<feature type="region of interest" description="Disordered" evidence="1">
    <location>
        <begin position="79"/>
        <end position="179"/>
    </location>
</feature>
<dbReference type="EMBL" id="JAINZZ010000030">
    <property type="protein sequence ID" value="MBY8880322.1"/>
    <property type="molecule type" value="Genomic_DNA"/>
</dbReference>
<accession>A0ABS7QEG3</accession>
<keyword evidence="2" id="KW-0472">Membrane</keyword>
<comment type="caution">
    <text evidence="3">The sequence shown here is derived from an EMBL/GenBank/DDBJ whole genome shotgun (WGS) entry which is preliminary data.</text>
</comment>
<sequence length="295" mass="29143">MAELPERLREAAAAHRPDRERILARVEQAMAAPDGQGPAGERERSPRDSRPAPWMRVAAVAAAVAGAVGLGGLAVGAVTGSTGTPGRSVVSTAGDSGAPPPVTASGTASGPPHSPTHPVSTAPVEPGRGSEHASGRVPVPPASGTPAGTATPAAPSGGTPSKGAPPATSGSSSGVSCVGSVDSASNDYWTQSDVRLTVGRPLTSLHIELRIARTTGVSSTGSFDSVSGQTAASVAVEGDYLVYRWDLDAGQTLAAGTYTFAGQFNHAGGDRDTSGDRYTAVANGPGGAVTLGGSY</sequence>
<keyword evidence="2" id="KW-1133">Transmembrane helix</keyword>
<organism evidence="3 4">
    <name type="scientific">Actinacidiphila acidipaludis</name>
    <dbReference type="NCBI Taxonomy" id="2873382"/>
    <lineage>
        <taxon>Bacteria</taxon>
        <taxon>Bacillati</taxon>
        <taxon>Actinomycetota</taxon>
        <taxon>Actinomycetes</taxon>
        <taxon>Kitasatosporales</taxon>
        <taxon>Streptomycetaceae</taxon>
        <taxon>Actinacidiphila</taxon>
    </lineage>
</organism>
<reference evidence="3 4" key="1">
    <citation type="submission" date="2021-08" db="EMBL/GenBank/DDBJ databases">
        <title>WGS of actinomycetes from Thailand.</title>
        <authorList>
            <person name="Thawai C."/>
        </authorList>
    </citation>
    <scope>NUCLEOTIDE SEQUENCE [LARGE SCALE GENOMIC DNA]</scope>
    <source>
        <strain evidence="3 4">PLK6-54</strain>
    </source>
</reference>
<dbReference type="RefSeq" id="WP_222965235.1">
    <property type="nucleotide sequence ID" value="NZ_JAINZZ010000030.1"/>
</dbReference>
<protein>
    <submittedName>
        <fullName evidence="3">Uncharacterized protein</fullName>
    </submittedName>
</protein>
<evidence type="ECO:0000256" key="2">
    <source>
        <dbReference type="SAM" id="Phobius"/>
    </source>
</evidence>
<feature type="compositionally biased region" description="Polar residues" evidence="1">
    <location>
        <begin position="79"/>
        <end position="94"/>
    </location>
</feature>
<proteinExistence type="predicted"/>
<feature type="region of interest" description="Disordered" evidence="1">
    <location>
        <begin position="26"/>
        <end position="52"/>
    </location>
</feature>
<feature type="region of interest" description="Disordered" evidence="1">
    <location>
        <begin position="1"/>
        <end position="20"/>
    </location>
</feature>